<organism evidence="1 2">
    <name type="scientific">Solanum verrucosum</name>
    <dbReference type="NCBI Taxonomy" id="315347"/>
    <lineage>
        <taxon>Eukaryota</taxon>
        <taxon>Viridiplantae</taxon>
        <taxon>Streptophyta</taxon>
        <taxon>Embryophyta</taxon>
        <taxon>Tracheophyta</taxon>
        <taxon>Spermatophyta</taxon>
        <taxon>Magnoliopsida</taxon>
        <taxon>eudicotyledons</taxon>
        <taxon>Gunneridae</taxon>
        <taxon>Pentapetalae</taxon>
        <taxon>asterids</taxon>
        <taxon>lamiids</taxon>
        <taxon>Solanales</taxon>
        <taxon>Solanaceae</taxon>
        <taxon>Solanoideae</taxon>
        <taxon>Solaneae</taxon>
        <taxon>Solanum</taxon>
    </lineage>
</organism>
<evidence type="ECO:0000313" key="2">
    <source>
        <dbReference type="Proteomes" id="UP001234989"/>
    </source>
</evidence>
<evidence type="ECO:0000313" key="1">
    <source>
        <dbReference type="EMBL" id="WMV26689.1"/>
    </source>
</evidence>
<proteinExistence type="predicted"/>
<name>A0AAF0QVF6_SOLVR</name>
<protein>
    <submittedName>
        <fullName evidence="1">Uncharacterized protein</fullName>
    </submittedName>
</protein>
<keyword evidence="2" id="KW-1185">Reference proteome</keyword>
<accession>A0AAF0QVF6</accession>
<feature type="non-terminal residue" evidence="1">
    <location>
        <position position="1"/>
    </location>
</feature>
<gene>
    <name evidence="1" type="ORF">MTR67_020074</name>
</gene>
<dbReference type="AlphaFoldDB" id="A0AAF0QVF6"/>
<reference evidence="1" key="1">
    <citation type="submission" date="2023-08" db="EMBL/GenBank/DDBJ databases">
        <title>A de novo genome assembly of Solanum verrucosum Schlechtendal, a Mexican diploid species geographically isolated from the other diploid A-genome species in potato relatives.</title>
        <authorList>
            <person name="Hosaka K."/>
        </authorList>
    </citation>
    <scope>NUCLEOTIDE SEQUENCE</scope>
    <source>
        <tissue evidence="1">Young leaves</tissue>
    </source>
</reference>
<dbReference type="Proteomes" id="UP001234989">
    <property type="component" value="Chromosome 4"/>
</dbReference>
<dbReference type="EMBL" id="CP133615">
    <property type="protein sequence ID" value="WMV26689.1"/>
    <property type="molecule type" value="Genomic_DNA"/>
</dbReference>
<sequence>FPYSNSPTSKGDNSLIQTRICVNSAALERSFQELCNHIWKYT</sequence>